<reference evidence="3" key="2">
    <citation type="submission" date="2020-01" db="EMBL/GenBank/DDBJ databases">
        <authorList>
            <person name="Hornung B."/>
        </authorList>
    </citation>
    <scope>NUCLEOTIDE SEQUENCE</scope>
    <source>
        <strain evidence="3">PacBioINE</strain>
    </source>
</reference>
<dbReference type="InterPro" id="IPR010406">
    <property type="entry name" value="DUF1003"/>
</dbReference>
<feature type="coiled-coil region" evidence="1">
    <location>
        <begin position="126"/>
        <end position="153"/>
    </location>
</feature>
<keyword evidence="5" id="KW-1185">Reference proteome</keyword>
<organism evidence="3">
    <name type="scientific">Acididesulfobacillus acetoxydans</name>
    <dbReference type="NCBI Taxonomy" id="1561005"/>
    <lineage>
        <taxon>Bacteria</taxon>
        <taxon>Bacillati</taxon>
        <taxon>Bacillota</taxon>
        <taxon>Clostridia</taxon>
        <taxon>Eubacteriales</taxon>
        <taxon>Peptococcaceae</taxon>
        <taxon>Acididesulfobacillus</taxon>
    </lineage>
</organism>
<name>A0A8S0WL62_9FIRM</name>
<dbReference type="Proteomes" id="UP001071230">
    <property type="component" value="Unassembled WGS sequence"/>
</dbReference>
<evidence type="ECO:0000313" key="3">
    <source>
        <dbReference type="EMBL" id="CAA7599854.1"/>
    </source>
</evidence>
<dbReference type="PANTHER" id="PTHR41386:SF1">
    <property type="entry name" value="MEMBRANE PROTEIN"/>
    <property type="match status" value="1"/>
</dbReference>
<gene>
    <name evidence="3" type="ORF">DEACI_0487</name>
    <name evidence="4" type="ORF">DEACI_1883</name>
</gene>
<evidence type="ECO:0000313" key="5">
    <source>
        <dbReference type="Proteomes" id="UP001071230"/>
    </source>
</evidence>
<evidence type="ECO:0000256" key="2">
    <source>
        <dbReference type="SAM" id="Phobius"/>
    </source>
</evidence>
<dbReference type="Pfam" id="PF06210">
    <property type="entry name" value="DUF1003"/>
    <property type="match status" value="1"/>
</dbReference>
<keyword evidence="2" id="KW-0812">Transmembrane</keyword>
<accession>A0A8S0WL62</accession>
<reference evidence="4" key="1">
    <citation type="submission" date="2014-11" db="EMBL/GenBank/DDBJ databases">
        <authorList>
            <person name="Hornung B.V."/>
        </authorList>
    </citation>
    <scope>NUCLEOTIDE SEQUENCE</scope>
    <source>
        <strain evidence="4">INE</strain>
    </source>
</reference>
<dbReference type="KEGG" id="aacx:DEACI_0487"/>
<keyword evidence="1" id="KW-0175">Coiled coil</keyword>
<evidence type="ECO:0000256" key="1">
    <source>
        <dbReference type="SAM" id="Coils"/>
    </source>
</evidence>
<feature type="transmembrane region" description="Helical" evidence="2">
    <location>
        <begin position="58"/>
        <end position="79"/>
    </location>
</feature>
<evidence type="ECO:0000313" key="4">
    <source>
        <dbReference type="EMBL" id="CEJ07420.1"/>
    </source>
</evidence>
<feature type="transmembrane region" description="Helical" evidence="2">
    <location>
        <begin position="85"/>
        <end position="106"/>
    </location>
</feature>
<evidence type="ECO:0008006" key="6">
    <source>
        <dbReference type="Google" id="ProtNLM"/>
    </source>
</evidence>
<proteinExistence type="predicted"/>
<sequence>MDEDCVNYVKNYADRTGRVVEEYEASIACNIDAEYLKSTKWPDRLADRIAAFGGSWKFIILFSLFLLSWVILNSVRFFWHFDPPPFILLNLVLSFIAAFQAPIIMMSQNRQAARDKHESVVDFAINYKAEREVDDMQSHLHRIEAQIAEIRELLNAKHDGVP</sequence>
<dbReference type="RefSeq" id="WP_240983611.1">
    <property type="nucleotide sequence ID" value="NZ_CDGJ01000052.1"/>
</dbReference>
<protein>
    <recommendedName>
        <fullName evidence="6">DUF1003 domain-containing protein</fullName>
    </recommendedName>
</protein>
<keyword evidence="2" id="KW-1133">Transmembrane helix</keyword>
<dbReference type="PANTHER" id="PTHR41386">
    <property type="entry name" value="INTEGRAL MEMBRANE PROTEIN-RELATED"/>
    <property type="match status" value="1"/>
</dbReference>
<keyword evidence="2" id="KW-0472">Membrane</keyword>
<dbReference type="EMBL" id="CDGJ01000052">
    <property type="protein sequence ID" value="CEJ07420.1"/>
    <property type="molecule type" value="Genomic_DNA"/>
</dbReference>
<dbReference type="AlphaFoldDB" id="A0A8S0WL62"/>
<dbReference type="EMBL" id="LR746496">
    <property type="protein sequence ID" value="CAA7599854.1"/>
    <property type="molecule type" value="Genomic_DNA"/>
</dbReference>
<dbReference type="Proteomes" id="UP000836597">
    <property type="component" value="Chromosome"/>
</dbReference>